<comment type="caution">
    <text evidence="1">The sequence shown here is derived from an EMBL/GenBank/DDBJ whole genome shotgun (WGS) entry which is preliminary data.</text>
</comment>
<dbReference type="EMBL" id="JSVA01000001">
    <property type="protein sequence ID" value="KOF04599.1"/>
    <property type="molecule type" value="Genomic_DNA"/>
</dbReference>
<evidence type="ECO:0000313" key="1">
    <source>
        <dbReference type="EMBL" id="KOF04599.1"/>
    </source>
</evidence>
<dbReference type="RefSeq" id="WP_053221751.1">
    <property type="nucleotide sequence ID" value="NZ_JSVA01000001.1"/>
</dbReference>
<dbReference type="AlphaFoldDB" id="A0A0L8AQJ5"/>
<name>A0A0L8AQJ5_9BACT</name>
<dbReference type="PROSITE" id="PS51257">
    <property type="entry name" value="PROKAR_LIPOPROTEIN"/>
    <property type="match status" value="1"/>
</dbReference>
<dbReference type="OrthoDB" id="708275at2"/>
<organism evidence="1 2">
    <name type="scientific">Roseivirga seohaensis subsp. aquiponti</name>
    <dbReference type="NCBI Taxonomy" id="1566026"/>
    <lineage>
        <taxon>Bacteria</taxon>
        <taxon>Pseudomonadati</taxon>
        <taxon>Bacteroidota</taxon>
        <taxon>Cytophagia</taxon>
        <taxon>Cytophagales</taxon>
        <taxon>Roseivirgaceae</taxon>
        <taxon>Roseivirga</taxon>
    </lineage>
</organism>
<dbReference type="Proteomes" id="UP000036908">
    <property type="component" value="Unassembled WGS sequence"/>
</dbReference>
<dbReference type="PATRIC" id="fig|1566026.4.peg.132"/>
<sequence length="144" mass="16035">MKPLPILLVLILVSSCHNQDEQPINDSIFGVWQLVGRYDGGSVQPYQALENGYIITFKTDSTLTTEEPILGCSVDQVDGSFQTRKVEKGAELTMQLSCEDKELRLVFHYGIDAEGYLVTSPKESSCDEGCYTKFKRISTSRASD</sequence>
<proteinExistence type="predicted"/>
<accession>A0A0L8AQJ5</accession>
<reference evidence="2" key="1">
    <citation type="submission" date="2014-11" db="EMBL/GenBank/DDBJ databases">
        <title>Genome sequencing of Roseivirga sp. D-25.</title>
        <authorList>
            <person name="Selvaratnam C."/>
            <person name="Thevarajoo S."/>
            <person name="Goh K.M."/>
            <person name="Eee R."/>
            <person name="Chan K.-G."/>
            <person name="Chong C.S."/>
        </authorList>
    </citation>
    <scope>NUCLEOTIDE SEQUENCE [LARGE SCALE GENOMIC DNA]</scope>
    <source>
        <strain evidence="2">D-25</strain>
    </source>
</reference>
<evidence type="ECO:0000313" key="2">
    <source>
        <dbReference type="Proteomes" id="UP000036908"/>
    </source>
</evidence>
<evidence type="ECO:0008006" key="3">
    <source>
        <dbReference type="Google" id="ProtNLM"/>
    </source>
</evidence>
<gene>
    <name evidence="1" type="ORF">OB69_00630</name>
</gene>
<protein>
    <recommendedName>
        <fullName evidence="3">Lipocalin-like domain-containing protein</fullName>
    </recommendedName>
</protein>
<keyword evidence="2" id="KW-1185">Reference proteome</keyword>